<comment type="subcellular location">
    <subcellularLocation>
        <location evidence="1">Membrane</location>
        <topology evidence="1">Multi-pass membrane protein</topology>
    </subcellularLocation>
</comment>
<dbReference type="RefSeq" id="WP_171353530.1">
    <property type="nucleotide sequence ID" value="NZ_VTXP01000012.1"/>
</dbReference>
<dbReference type="GO" id="GO:0016020">
    <property type="term" value="C:membrane"/>
    <property type="evidence" value="ECO:0007669"/>
    <property type="project" value="UniProtKB-SubCell"/>
</dbReference>
<dbReference type="Proteomes" id="UP000576645">
    <property type="component" value="Unassembled WGS sequence"/>
</dbReference>
<feature type="transmembrane region" description="Helical" evidence="5">
    <location>
        <begin position="277"/>
        <end position="297"/>
    </location>
</feature>
<evidence type="ECO:0000256" key="3">
    <source>
        <dbReference type="ARBA" id="ARBA00022989"/>
    </source>
</evidence>
<organism evidence="6 7">
    <name type="scientific">Vibrio coralliilyticus</name>
    <dbReference type="NCBI Taxonomy" id="190893"/>
    <lineage>
        <taxon>Bacteria</taxon>
        <taxon>Pseudomonadati</taxon>
        <taxon>Pseudomonadota</taxon>
        <taxon>Gammaproteobacteria</taxon>
        <taxon>Vibrionales</taxon>
        <taxon>Vibrionaceae</taxon>
        <taxon>Vibrio</taxon>
    </lineage>
</organism>
<reference evidence="6 7" key="1">
    <citation type="submission" date="2019-09" db="EMBL/GenBank/DDBJ databases">
        <title>Draft genome sequencing and comparative genomics of hatchery-associated Vibrios.</title>
        <authorList>
            <person name="Kehlet-Delgado H."/>
            <person name="Mueller R.S."/>
        </authorList>
    </citation>
    <scope>NUCLEOTIDE SEQUENCE [LARGE SCALE GENOMIC DNA]</scope>
    <source>
        <strain evidence="6 7">09-121-3</strain>
    </source>
</reference>
<evidence type="ECO:0000256" key="4">
    <source>
        <dbReference type="ARBA" id="ARBA00023136"/>
    </source>
</evidence>
<dbReference type="PANTHER" id="PTHR23514">
    <property type="entry name" value="BYPASS OF STOP CODON PROTEIN 6"/>
    <property type="match status" value="1"/>
</dbReference>
<dbReference type="AlphaFoldDB" id="A0AAP7DFJ9"/>
<dbReference type="InterPro" id="IPR011701">
    <property type="entry name" value="MFS"/>
</dbReference>
<protein>
    <submittedName>
        <fullName evidence="6">MFS transporter</fullName>
    </submittedName>
</protein>
<feature type="transmembrane region" description="Helical" evidence="5">
    <location>
        <begin position="12"/>
        <end position="31"/>
    </location>
</feature>
<keyword evidence="4 5" id="KW-0472">Membrane</keyword>
<feature type="transmembrane region" description="Helical" evidence="5">
    <location>
        <begin position="303"/>
        <end position="322"/>
    </location>
</feature>
<evidence type="ECO:0000256" key="2">
    <source>
        <dbReference type="ARBA" id="ARBA00022692"/>
    </source>
</evidence>
<comment type="caution">
    <text evidence="6">The sequence shown here is derived from an EMBL/GenBank/DDBJ whole genome shotgun (WGS) entry which is preliminary data.</text>
</comment>
<accession>A0AAP7DFJ9</accession>
<dbReference type="Gene3D" id="1.20.1250.20">
    <property type="entry name" value="MFS general substrate transporter like domains"/>
    <property type="match status" value="2"/>
</dbReference>
<feature type="transmembrane region" description="Helical" evidence="5">
    <location>
        <begin position="207"/>
        <end position="225"/>
    </location>
</feature>
<evidence type="ECO:0000256" key="5">
    <source>
        <dbReference type="SAM" id="Phobius"/>
    </source>
</evidence>
<dbReference type="SUPFAM" id="SSF103473">
    <property type="entry name" value="MFS general substrate transporter"/>
    <property type="match status" value="1"/>
</dbReference>
<proteinExistence type="predicted"/>
<gene>
    <name evidence="6" type="ORF">F0238_19690</name>
</gene>
<evidence type="ECO:0000313" key="6">
    <source>
        <dbReference type="EMBL" id="NOJ24952.1"/>
    </source>
</evidence>
<sequence>MVKPSHSRQPSWLAVTMPALCLFFALGLNIGSWASRLADLKNAMSITDMELGFFLLATSLGAISAFPLTIWLLRHVGARKMALLLGSIAACLLPLIMNNTSYHLGLVLMFIEGICCAGLNAAINTYGSDIERNHDIKCMSRLHAVFSLGLAAAALISMGLIRFVSSELIVHGAVICVSLLTLFAVAYRTSEQCSTSDSDDKQPEPKLINKTTLVLGIIVLSATIIEGSMNDWSAIYLKDVIDVSPSLAPSGVLVFSAAMFIGRLFADSLRSQYNDAILIAFAGLIVSFSLATGVWLSGLYASWISFAIVGLTVSLVSPIIYASAAAIGPGCLSLISTFGSIGGLAGPPTIGFIATHFGLTSGMYFVAVSGLVIGIAALKLAKHQHTPQYASL</sequence>
<dbReference type="GO" id="GO:0022857">
    <property type="term" value="F:transmembrane transporter activity"/>
    <property type="evidence" value="ECO:0007669"/>
    <property type="project" value="InterPro"/>
</dbReference>
<feature type="transmembrane region" description="Helical" evidence="5">
    <location>
        <begin position="144"/>
        <end position="163"/>
    </location>
</feature>
<dbReference type="EMBL" id="VTXP01000012">
    <property type="protein sequence ID" value="NOJ24952.1"/>
    <property type="molecule type" value="Genomic_DNA"/>
</dbReference>
<feature type="transmembrane region" description="Helical" evidence="5">
    <location>
        <begin position="51"/>
        <end position="73"/>
    </location>
</feature>
<keyword evidence="3 5" id="KW-1133">Transmembrane helix</keyword>
<feature type="transmembrane region" description="Helical" evidence="5">
    <location>
        <begin position="334"/>
        <end position="357"/>
    </location>
</feature>
<name>A0AAP7DFJ9_9VIBR</name>
<dbReference type="InterPro" id="IPR051788">
    <property type="entry name" value="MFS_Transporter"/>
</dbReference>
<keyword evidence="2 5" id="KW-0812">Transmembrane</keyword>
<evidence type="ECO:0000256" key="1">
    <source>
        <dbReference type="ARBA" id="ARBA00004141"/>
    </source>
</evidence>
<feature type="transmembrane region" description="Helical" evidence="5">
    <location>
        <begin position="169"/>
        <end position="187"/>
    </location>
</feature>
<dbReference type="PANTHER" id="PTHR23514:SF13">
    <property type="entry name" value="INNER MEMBRANE PROTEIN YBJJ"/>
    <property type="match status" value="1"/>
</dbReference>
<dbReference type="CDD" id="cd17393">
    <property type="entry name" value="MFS_MosC_like"/>
    <property type="match status" value="1"/>
</dbReference>
<evidence type="ECO:0000313" key="7">
    <source>
        <dbReference type="Proteomes" id="UP000576645"/>
    </source>
</evidence>
<feature type="transmembrane region" description="Helical" evidence="5">
    <location>
        <begin position="80"/>
        <end position="97"/>
    </location>
</feature>
<dbReference type="InterPro" id="IPR036259">
    <property type="entry name" value="MFS_trans_sf"/>
</dbReference>
<feature type="transmembrane region" description="Helical" evidence="5">
    <location>
        <begin position="245"/>
        <end position="265"/>
    </location>
</feature>
<feature type="transmembrane region" description="Helical" evidence="5">
    <location>
        <begin position="363"/>
        <end position="381"/>
    </location>
</feature>
<feature type="transmembrane region" description="Helical" evidence="5">
    <location>
        <begin position="103"/>
        <end position="123"/>
    </location>
</feature>
<dbReference type="Pfam" id="PF07690">
    <property type="entry name" value="MFS_1"/>
    <property type="match status" value="1"/>
</dbReference>